<feature type="region of interest" description="Disordered" evidence="3">
    <location>
        <begin position="521"/>
        <end position="541"/>
    </location>
</feature>
<feature type="compositionally biased region" description="Basic and acidic residues" evidence="3">
    <location>
        <begin position="68"/>
        <end position="81"/>
    </location>
</feature>
<dbReference type="GO" id="GO:0005768">
    <property type="term" value="C:endosome"/>
    <property type="evidence" value="ECO:0007669"/>
    <property type="project" value="TreeGrafter"/>
</dbReference>
<evidence type="ECO:0000256" key="2">
    <source>
        <dbReference type="SAM" id="Coils"/>
    </source>
</evidence>
<sequence>MSTLSEPRRPRLLPQNRKLRHLKGLSLRNLTFALATLYSADDAVIPGSPSKLGMLREAAHLHTSRSSDSLRRDGLRPEKRRPPPQPRRTSLSLSHANPSTRQKRLESLVQASVGDVFFSLHVAECEEPIYISEVRNQSANFNFQFFDLSADKPLVSRSCTVSIRVWAKRPQQTSWVFLLQEFIDLRRLNFIGTLIDRQFPPNAIILHLEDGVYSLDFPTKTADPKHAPPAAATSSYNALMKLANLESSIQDAIDTQHRITQQINHILEKSPSDPTPAADEEVSLADKFVATQQRANKTARRRRDEMLESLRSRREAISIGREAQAAAEKDIANNKEKLAASEALLHKTEQQIRGQRRRICSELSDIFPITPIPNAPPLSFQICNLPLPNSTYDAATARTINEDVLSAALGLVATLTRHLQDDISHIPERQPQRREFPLYLPRGGSTIAQWRFEYGWFLLNKNIEALCASQGLKVVDIRHSLPNLKYLLYVCSAGTDEVPERKKGGVRGLWAGRLKGRMGAAADAESGSSAGGSRRGSVDSEVANQHGEVLRSAAVQANGDGDGGWGADSGVGLLPFGDDARFTLRTKGLRENVA</sequence>
<dbReference type="GO" id="GO:0035493">
    <property type="term" value="P:SNARE complex assembly"/>
    <property type="evidence" value="ECO:0007669"/>
    <property type="project" value="TreeGrafter"/>
</dbReference>
<dbReference type="EMBL" id="KE384731">
    <property type="protein sequence ID" value="KJK79168.1"/>
    <property type="molecule type" value="Genomic_DNA"/>
</dbReference>
<gene>
    <name evidence="4" type="ORF">H634G_05408</name>
</gene>
<dbReference type="Proteomes" id="UP000054544">
    <property type="component" value="Unassembled WGS sequence"/>
</dbReference>
<dbReference type="GO" id="GO:0034272">
    <property type="term" value="C:phosphatidylinositol 3-kinase complex, class III, type II"/>
    <property type="evidence" value="ECO:0007669"/>
    <property type="project" value="InterPro"/>
</dbReference>
<feature type="region of interest" description="Disordered" evidence="3">
    <location>
        <begin position="60"/>
        <end position="99"/>
    </location>
</feature>
<evidence type="ECO:0008006" key="6">
    <source>
        <dbReference type="Google" id="ProtNLM"/>
    </source>
</evidence>
<evidence type="ECO:0000256" key="3">
    <source>
        <dbReference type="SAM" id="MobiDB-lite"/>
    </source>
</evidence>
<keyword evidence="1 2" id="KW-0175">Coiled coil</keyword>
<organism evidence="4 5">
    <name type="scientific">Metarhizium anisopliae BRIP 53293</name>
    <dbReference type="NCBI Taxonomy" id="1291518"/>
    <lineage>
        <taxon>Eukaryota</taxon>
        <taxon>Fungi</taxon>
        <taxon>Dikarya</taxon>
        <taxon>Ascomycota</taxon>
        <taxon>Pezizomycotina</taxon>
        <taxon>Sordariomycetes</taxon>
        <taxon>Hypocreomycetidae</taxon>
        <taxon>Hypocreales</taxon>
        <taxon>Clavicipitaceae</taxon>
        <taxon>Metarhizium</taxon>
    </lineage>
</organism>
<dbReference type="OrthoDB" id="72772at2759"/>
<accession>A0A0D9NZD1</accession>
<dbReference type="AlphaFoldDB" id="A0A0D9NZD1"/>
<dbReference type="PANTHER" id="PTHR15157">
    <property type="entry name" value="UV RADIATION RESISTANCE-ASSOCIATED GENE PROTEIN"/>
    <property type="match status" value="1"/>
</dbReference>
<evidence type="ECO:0000313" key="5">
    <source>
        <dbReference type="Proteomes" id="UP000054544"/>
    </source>
</evidence>
<dbReference type="STRING" id="1291518.A0A0D9NZD1"/>
<feature type="coiled-coil region" evidence="2">
    <location>
        <begin position="331"/>
        <end position="358"/>
    </location>
</feature>
<evidence type="ECO:0000256" key="1">
    <source>
        <dbReference type="ARBA" id="ARBA00023054"/>
    </source>
</evidence>
<dbReference type="InterPro" id="IPR040939">
    <property type="entry name" value="Vps38"/>
</dbReference>
<dbReference type="GO" id="GO:0000149">
    <property type="term" value="F:SNARE binding"/>
    <property type="evidence" value="ECO:0007669"/>
    <property type="project" value="TreeGrafter"/>
</dbReference>
<evidence type="ECO:0000313" key="4">
    <source>
        <dbReference type="EMBL" id="KJK79168.1"/>
    </source>
</evidence>
<reference evidence="5" key="1">
    <citation type="journal article" date="2014" name="BMC Genomics">
        <title>The genome sequence of the biocontrol fungus Metarhizium anisopliae and comparative genomics of Metarhizium species.</title>
        <authorList>
            <person name="Pattemore J.A."/>
            <person name="Hane J.K."/>
            <person name="Williams A.H."/>
            <person name="Wilson B.A."/>
            <person name="Stodart B.J."/>
            <person name="Ash G.J."/>
        </authorList>
    </citation>
    <scope>NUCLEOTIDE SEQUENCE [LARGE SCALE GENOMIC DNA]</scope>
    <source>
        <strain evidence="5">BRIP 53293</strain>
    </source>
</reference>
<protein>
    <recommendedName>
        <fullName evidence="6">UV radiation resistance-associated gene protein</fullName>
    </recommendedName>
</protein>
<dbReference type="Pfam" id="PF17649">
    <property type="entry name" value="VPS38"/>
    <property type="match status" value="1"/>
</dbReference>
<proteinExistence type="predicted"/>
<dbReference type="PANTHER" id="PTHR15157:SF5">
    <property type="entry name" value="UV RADIATION RESISTANCE-ASSOCIATED GENE PROTEIN"/>
    <property type="match status" value="1"/>
</dbReference>
<name>A0A0D9NZD1_METAN</name>
<dbReference type="GO" id="GO:0000323">
    <property type="term" value="C:lytic vacuole"/>
    <property type="evidence" value="ECO:0007669"/>
    <property type="project" value="TreeGrafter"/>
</dbReference>
<keyword evidence="5" id="KW-1185">Reference proteome</keyword>
<feature type="compositionally biased region" description="Polar residues" evidence="3">
    <location>
        <begin position="89"/>
        <end position="99"/>
    </location>
</feature>